<feature type="domain" description="PDZ" evidence="2">
    <location>
        <begin position="345"/>
        <end position="410"/>
    </location>
</feature>
<dbReference type="SUPFAM" id="SSF53187">
    <property type="entry name" value="Zn-dependent exopeptidases"/>
    <property type="match status" value="1"/>
</dbReference>
<dbReference type="OrthoDB" id="9778250at2"/>
<comment type="caution">
    <text evidence="3">The sequence shown here is derived from an EMBL/GenBank/DDBJ whole genome shotgun (WGS) entry which is preliminary data.</text>
</comment>
<dbReference type="SUPFAM" id="SSF50156">
    <property type="entry name" value="PDZ domain-like"/>
    <property type="match status" value="1"/>
</dbReference>
<reference evidence="3 4" key="1">
    <citation type="submission" date="2016-02" db="EMBL/GenBank/DDBJ databases">
        <title>Ulvibacter sp. LPB0005, isolated from Thais luteostoma.</title>
        <authorList>
            <person name="Shin S.-K."/>
            <person name="Yi H."/>
        </authorList>
    </citation>
    <scope>NUCLEOTIDE SEQUENCE [LARGE SCALE GENOMIC DNA]</scope>
    <source>
        <strain evidence="3 4">LPB0005</strain>
    </source>
</reference>
<dbReference type="InterPro" id="IPR007484">
    <property type="entry name" value="Peptidase_M28"/>
</dbReference>
<dbReference type="GO" id="GO:0006508">
    <property type="term" value="P:proteolysis"/>
    <property type="evidence" value="ECO:0007669"/>
    <property type="project" value="InterPro"/>
</dbReference>
<evidence type="ECO:0000313" key="4">
    <source>
        <dbReference type="Proteomes" id="UP000077013"/>
    </source>
</evidence>
<protein>
    <submittedName>
        <fullName evidence="3">Peptidase M28</fullName>
    </submittedName>
</protein>
<dbReference type="InterPro" id="IPR045175">
    <property type="entry name" value="M28_fam"/>
</dbReference>
<dbReference type="Proteomes" id="UP000077013">
    <property type="component" value="Unassembled WGS sequence"/>
</dbReference>
<proteinExistence type="predicted"/>
<feature type="domain" description="Peptidase M28" evidence="1">
    <location>
        <begin position="104"/>
        <end position="302"/>
    </location>
</feature>
<evidence type="ECO:0000259" key="1">
    <source>
        <dbReference type="Pfam" id="PF04389"/>
    </source>
</evidence>
<dbReference type="AlphaFoldDB" id="A0A167JF79"/>
<organism evidence="3 4">
    <name type="scientific">Cochleicola gelatinilyticus</name>
    <dbReference type="NCBI Taxonomy" id="1763537"/>
    <lineage>
        <taxon>Bacteria</taxon>
        <taxon>Pseudomonadati</taxon>
        <taxon>Bacteroidota</taxon>
        <taxon>Flavobacteriia</taxon>
        <taxon>Flavobacteriales</taxon>
        <taxon>Flavobacteriaceae</taxon>
        <taxon>Cochleicola</taxon>
    </lineage>
</organism>
<dbReference type="RefSeq" id="WP_068591360.1">
    <property type="nucleotide sequence ID" value="NZ_LRXL01000026.1"/>
</dbReference>
<dbReference type="PANTHER" id="PTHR12147:SF26">
    <property type="entry name" value="PEPTIDASE M28 DOMAIN-CONTAINING PROTEIN"/>
    <property type="match status" value="1"/>
</dbReference>
<gene>
    <name evidence="3" type="ORF">ULVI_03645</name>
</gene>
<dbReference type="PANTHER" id="PTHR12147">
    <property type="entry name" value="METALLOPEPTIDASE M28 FAMILY MEMBER"/>
    <property type="match status" value="1"/>
</dbReference>
<dbReference type="Gene3D" id="3.40.630.10">
    <property type="entry name" value="Zn peptidases"/>
    <property type="match status" value="1"/>
</dbReference>
<sequence length="412" mass="45358">MRFVALLFLAGILVSCKKEIVKKVSMKEDVTILADDTFNGRETGTEGELQAAKYILGRFKEIGLLPKGSQGSFTQTFTFRPSLNPHEEAEFTGMKTDSTLTGTNVVGYIDNNAETTVVIGAHYDHLGMGGEGSLYREGEAIHNGADDNASGVAVMLYLASRLVKVDSVNTKNNYLFIAFSGEEMGLLGSNYFVKNPTIDTKKVSYMINMDMVGRLNNERTLAVHGVGTSPIFKQTLFANNKVDLNIAEHESGVGPSDHTSFYLADIPVLHFFTGQHEDYHKPGDDAEKLNYKGMETIGNYIYSIISDLDDNGKIAFRKTKNESEAVPDFKVTLGVVPDYLYTGEGMRIDGVSEDRPAQKAGLQKGDVVLQLGEHETKSMMKYMKALSRFEEGQNTTAIINRNGEVMEVAITF</sequence>
<dbReference type="Gene3D" id="2.30.42.10">
    <property type="match status" value="1"/>
</dbReference>
<keyword evidence="4" id="KW-1185">Reference proteome</keyword>
<evidence type="ECO:0000259" key="2">
    <source>
        <dbReference type="Pfam" id="PF13180"/>
    </source>
</evidence>
<dbReference type="PROSITE" id="PS51257">
    <property type="entry name" value="PROKAR_LIPOPROTEIN"/>
    <property type="match status" value="1"/>
</dbReference>
<dbReference type="Pfam" id="PF04389">
    <property type="entry name" value="Peptidase_M28"/>
    <property type="match status" value="1"/>
</dbReference>
<dbReference type="Pfam" id="PF13180">
    <property type="entry name" value="PDZ_2"/>
    <property type="match status" value="1"/>
</dbReference>
<dbReference type="CDD" id="cd05663">
    <property type="entry name" value="M28_like_PA_PDZ_associated"/>
    <property type="match status" value="1"/>
</dbReference>
<accession>A0A167JF79</accession>
<dbReference type="InterPro" id="IPR036034">
    <property type="entry name" value="PDZ_sf"/>
</dbReference>
<dbReference type="EMBL" id="LRXL01000026">
    <property type="protein sequence ID" value="OAB80616.1"/>
    <property type="molecule type" value="Genomic_DNA"/>
</dbReference>
<evidence type="ECO:0000313" key="3">
    <source>
        <dbReference type="EMBL" id="OAB80616.1"/>
    </source>
</evidence>
<dbReference type="STRING" id="1763537.ULVI_03645"/>
<name>A0A167JF79_9FLAO</name>
<dbReference type="GO" id="GO:0008235">
    <property type="term" value="F:metalloexopeptidase activity"/>
    <property type="evidence" value="ECO:0007669"/>
    <property type="project" value="InterPro"/>
</dbReference>
<dbReference type="InterPro" id="IPR001478">
    <property type="entry name" value="PDZ"/>
</dbReference>